<sequence length="438" mass="50137">MSISRKRSHEEGKAPAKKPKGKEDAVIQLHYGLYNQGATCYLNSVLQVLFMTPELHDRLDPKSWITDQELGEVFKKIKVENCGTEEITESLGITNVHQQCDAAECLELILHKVSPNASEVFQGQLIYMTKCSKGHIINEETNPFWTLPLSLRNTHDATYNVERGFERTFETKSYSGDNMVYCNECEKKTEATSGCDMDTFPQILVLLLKRFELDFNIMSYFKSDCSVDVPYTLQKKDKKYSLYGMVNHYGSLRGGHYTATLLSNEDKTWYEFNDEAVNKVEEQSFAKTGTYSSSSAYLLVYRESLKDEGKDQRGRTHDDKENRHESQDQDRQIQISKDTKKPKDQTRYEKVSTFNNEDVLPKQKTDANNVEIVMEDDLPNPKTSKMEVEEGETTKDKDRQPPSNRFFGIKRNHIYIALGAIASIVIVISVVLATTLKN</sequence>
<feature type="region of interest" description="Disordered" evidence="2">
    <location>
        <begin position="1"/>
        <end position="21"/>
    </location>
</feature>
<dbReference type="CDD" id="cd02257">
    <property type="entry name" value="Peptidase_C19"/>
    <property type="match status" value="1"/>
</dbReference>
<evidence type="ECO:0000256" key="2">
    <source>
        <dbReference type="SAM" id="MobiDB-lite"/>
    </source>
</evidence>
<dbReference type="PROSITE" id="PS50235">
    <property type="entry name" value="USP_3"/>
    <property type="match status" value="1"/>
</dbReference>
<dbReference type="AlphaFoldDB" id="A0A6P8TBE4"/>
<evidence type="ECO:0000313" key="5">
    <source>
        <dbReference type="Proteomes" id="UP000515161"/>
    </source>
</evidence>
<accession>A0A6P8TBE4</accession>
<dbReference type="InterPro" id="IPR001394">
    <property type="entry name" value="Peptidase_C19_UCH"/>
</dbReference>
<keyword evidence="1" id="KW-0645">Protease</keyword>
<keyword evidence="3" id="KW-0472">Membrane</keyword>
<evidence type="ECO:0000256" key="3">
    <source>
        <dbReference type="SAM" id="Phobius"/>
    </source>
</evidence>
<evidence type="ECO:0000256" key="1">
    <source>
        <dbReference type="RuleBase" id="RU366025"/>
    </source>
</evidence>
<keyword evidence="1" id="KW-0378">Hydrolase</keyword>
<gene>
    <name evidence="6" type="primary">LOC117539179</name>
</gene>
<feature type="region of interest" description="Disordered" evidence="2">
    <location>
        <begin position="377"/>
        <end position="404"/>
    </location>
</feature>
<organism evidence="5 6">
    <name type="scientific">Gymnodraco acuticeps</name>
    <name type="common">Antarctic dragonfish</name>
    <dbReference type="NCBI Taxonomy" id="8218"/>
    <lineage>
        <taxon>Eukaryota</taxon>
        <taxon>Metazoa</taxon>
        <taxon>Chordata</taxon>
        <taxon>Craniata</taxon>
        <taxon>Vertebrata</taxon>
        <taxon>Euteleostomi</taxon>
        <taxon>Actinopterygii</taxon>
        <taxon>Neopterygii</taxon>
        <taxon>Teleostei</taxon>
        <taxon>Neoteleostei</taxon>
        <taxon>Acanthomorphata</taxon>
        <taxon>Eupercaria</taxon>
        <taxon>Perciformes</taxon>
        <taxon>Notothenioidei</taxon>
        <taxon>Bathydraconidae</taxon>
        <taxon>Gymnodraco</taxon>
    </lineage>
</organism>
<dbReference type="PANTHER" id="PTHR24006:SF899">
    <property type="entry name" value="UBIQUITIN CARBOXYL-TERMINAL HYDROLASE"/>
    <property type="match status" value="1"/>
</dbReference>
<protein>
    <recommendedName>
        <fullName evidence="1">Ubiquitin carboxyl-terminal hydrolase</fullName>
        <ecNumber evidence="1">3.4.19.12</ecNumber>
    </recommendedName>
</protein>
<evidence type="ECO:0000259" key="4">
    <source>
        <dbReference type="PROSITE" id="PS50235"/>
    </source>
</evidence>
<dbReference type="InterPro" id="IPR038765">
    <property type="entry name" value="Papain-like_cys_pep_sf"/>
</dbReference>
<comment type="similarity">
    <text evidence="1">Belongs to the peptidase C19 family.</text>
</comment>
<dbReference type="Proteomes" id="UP000515161">
    <property type="component" value="Unplaced"/>
</dbReference>
<proteinExistence type="inferred from homology"/>
<dbReference type="Pfam" id="PF00443">
    <property type="entry name" value="UCH"/>
    <property type="match status" value="1"/>
</dbReference>
<dbReference type="GO" id="GO:0004843">
    <property type="term" value="F:cysteine-type deubiquitinase activity"/>
    <property type="evidence" value="ECO:0007669"/>
    <property type="project" value="UniProtKB-UniRule"/>
</dbReference>
<dbReference type="KEGG" id="gacu:117539179"/>
<feature type="transmembrane region" description="Helical" evidence="3">
    <location>
        <begin position="414"/>
        <end position="436"/>
    </location>
</feature>
<name>A0A6P8TBE4_GYMAC</name>
<feature type="domain" description="USP" evidence="4">
    <location>
        <begin position="31"/>
        <end position="304"/>
    </location>
</feature>
<feature type="region of interest" description="Disordered" evidence="2">
    <location>
        <begin position="307"/>
        <end position="354"/>
    </location>
</feature>
<feature type="compositionally biased region" description="Basic and acidic residues" evidence="2">
    <location>
        <begin position="384"/>
        <end position="400"/>
    </location>
</feature>
<keyword evidence="3" id="KW-0812">Transmembrane</keyword>
<dbReference type="InParanoid" id="A0A6P8TBE4"/>
<keyword evidence="5" id="KW-1185">Reference proteome</keyword>
<dbReference type="GO" id="GO:0005634">
    <property type="term" value="C:nucleus"/>
    <property type="evidence" value="ECO:0007669"/>
    <property type="project" value="TreeGrafter"/>
</dbReference>
<dbReference type="InterPro" id="IPR050164">
    <property type="entry name" value="Peptidase_C19"/>
</dbReference>
<reference evidence="6" key="1">
    <citation type="submission" date="2025-08" db="UniProtKB">
        <authorList>
            <consortium name="RefSeq"/>
        </authorList>
    </citation>
    <scope>IDENTIFICATION</scope>
</reference>
<dbReference type="PROSITE" id="PS00972">
    <property type="entry name" value="USP_1"/>
    <property type="match status" value="1"/>
</dbReference>
<dbReference type="EC" id="3.4.19.12" evidence="1"/>
<keyword evidence="1" id="KW-0788">Thiol protease</keyword>
<dbReference type="OrthoDB" id="292964at2759"/>
<keyword evidence="3" id="KW-1133">Transmembrane helix</keyword>
<dbReference type="GO" id="GO:0006508">
    <property type="term" value="P:proteolysis"/>
    <property type="evidence" value="ECO:0007669"/>
    <property type="project" value="UniProtKB-KW"/>
</dbReference>
<dbReference type="Gene3D" id="3.90.70.10">
    <property type="entry name" value="Cysteine proteinases"/>
    <property type="match status" value="1"/>
</dbReference>
<evidence type="ECO:0000313" key="6">
    <source>
        <dbReference type="RefSeq" id="XP_034061106.1"/>
    </source>
</evidence>
<dbReference type="PANTHER" id="PTHR24006">
    <property type="entry name" value="UBIQUITIN CARBOXYL-TERMINAL HYDROLASE"/>
    <property type="match status" value="1"/>
</dbReference>
<dbReference type="GO" id="GO:0016579">
    <property type="term" value="P:protein deubiquitination"/>
    <property type="evidence" value="ECO:0007669"/>
    <property type="project" value="InterPro"/>
</dbReference>
<dbReference type="InterPro" id="IPR028889">
    <property type="entry name" value="USP"/>
</dbReference>
<dbReference type="InterPro" id="IPR018200">
    <property type="entry name" value="USP_CS"/>
</dbReference>
<dbReference type="RefSeq" id="XP_034061106.1">
    <property type="nucleotide sequence ID" value="XM_034205215.1"/>
</dbReference>
<dbReference type="GeneID" id="117539179"/>
<dbReference type="GO" id="GO:0005829">
    <property type="term" value="C:cytosol"/>
    <property type="evidence" value="ECO:0007669"/>
    <property type="project" value="TreeGrafter"/>
</dbReference>
<dbReference type="PROSITE" id="PS00973">
    <property type="entry name" value="USP_2"/>
    <property type="match status" value="1"/>
</dbReference>
<comment type="catalytic activity">
    <reaction evidence="1">
        <text>Thiol-dependent hydrolysis of ester, thioester, amide, peptide and isopeptide bonds formed by the C-terminal Gly of ubiquitin (a 76-residue protein attached to proteins as an intracellular targeting signal).</text>
        <dbReference type="EC" id="3.4.19.12"/>
    </reaction>
</comment>
<feature type="compositionally biased region" description="Basic and acidic residues" evidence="2">
    <location>
        <begin position="307"/>
        <end position="350"/>
    </location>
</feature>
<dbReference type="SUPFAM" id="SSF54001">
    <property type="entry name" value="Cysteine proteinases"/>
    <property type="match status" value="1"/>
</dbReference>
<keyword evidence="1" id="KW-0833">Ubl conjugation pathway</keyword>